<dbReference type="Gene3D" id="3.30.70.1280">
    <property type="entry name" value="SP0830-like domains"/>
    <property type="match status" value="1"/>
</dbReference>
<evidence type="ECO:0000313" key="2">
    <source>
        <dbReference type="Proteomes" id="UP000004358"/>
    </source>
</evidence>
<dbReference type="EMBL" id="AANZ01000007">
    <property type="protein sequence ID" value="EAQ80918.1"/>
    <property type="molecule type" value="Genomic_DNA"/>
</dbReference>
<dbReference type="STRING" id="314230.DSM3645_12896"/>
<dbReference type="SUPFAM" id="SSF160379">
    <property type="entry name" value="SP0830-like"/>
    <property type="match status" value="1"/>
</dbReference>
<dbReference type="InterPro" id="IPR012545">
    <property type="entry name" value="DUF1697"/>
</dbReference>
<dbReference type="PANTHER" id="PTHR36439">
    <property type="entry name" value="BLL4334 PROTEIN"/>
    <property type="match status" value="1"/>
</dbReference>
<organism evidence="1 2">
    <name type="scientific">Blastopirellula marina DSM 3645</name>
    <dbReference type="NCBI Taxonomy" id="314230"/>
    <lineage>
        <taxon>Bacteria</taxon>
        <taxon>Pseudomonadati</taxon>
        <taxon>Planctomycetota</taxon>
        <taxon>Planctomycetia</taxon>
        <taxon>Pirellulales</taxon>
        <taxon>Pirellulaceae</taxon>
        <taxon>Blastopirellula</taxon>
    </lineage>
</organism>
<sequence length="179" mass="19398">MMPSYLAFLRGINVGGKHKLPMQELIAILESLGCTNVKTYIQSGNAAFDCKQRNRGKLAAEITAAIEANKGFAPLVLLLEQHQLEAIVAANPFPAAQDDPKSLHFFFLTAPAKKPDLAALEKLTAADESFLLAGNLFYLHAPSGIGRSKLAEKVDRHLGVATTARNWRTVSKMLELAGK</sequence>
<dbReference type="RefSeq" id="WP_002650478.1">
    <property type="nucleotide sequence ID" value="NZ_CH672376.1"/>
</dbReference>
<dbReference type="Proteomes" id="UP000004358">
    <property type="component" value="Unassembled WGS sequence"/>
</dbReference>
<dbReference type="eggNOG" id="COG3797">
    <property type="taxonomic scope" value="Bacteria"/>
</dbReference>
<protein>
    <recommendedName>
        <fullName evidence="3">DUF1697 domain-containing protein</fullName>
    </recommendedName>
</protein>
<dbReference type="PANTHER" id="PTHR36439:SF1">
    <property type="entry name" value="DUF1697 DOMAIN-CONTAINING PROTEIN"/>
    <property type="match status" value="1"/>
</dbReference>
<dbReference type="PIRSF" id="PIRSF008502">
    <property type="entry name" value="UCP008502"/>
    <property type="match status" value="1"/>
</dbReference>
<dbReference type="HOGENOM" id="CLU_106303_2_0_0"/>
<reference evidence="1 2" key="1">
    <citation type="submission" date="2006-02" db="EMBL/GenBank/DDBJ databases">
        <authorList>
            <person name="Amann R."/>
            <person name="Ferriera S."/>
            <person name="Johnson J."/>
            <person name="Kravitz S."/>
            <person name="Halpern A."/>
            <person name="Remington K."/>
            <person name="Beeson K."/>
            <person name="Tran B."/>
            <person name="Rogers Y.-H."/>
            <person name="Friedman R."/>
            <person name="Venter J.C."/>
        </authorList>
    </citation>
    <scope>NUCLEOTIDE SEQUENCE [LARGE SCALE GENOMIC DNA]</scope>
    <source>
        <strain evidence="1 2">DSM 3645</strain>
    </source>
</reference>
<dbReference type="Pfam" id="PF08002">
    <property type="entry name" value="DUF1697"/>
    <property type="match status" value="1"/>
</dbReference>
<accession>A3ZRZ6</accession>
<comment type="caution">
    <text evidence="1">The sequence shown here is derived from an EMBL/GenBank/DDBJ whole genome shotgun (WGS) entry which is preliminary data.</text>
</comment>
<dbReference type="AlphaFoldDB" id="A3ZRZ6"/>
<name>A3ZRZ6_9BACT</name>
<evidence type="ECO:0000313" key="1">
    <source>
        <dbReference type="EMBL" id="EAQ80918.1"/>
    </source>
</evidence>
<evidence type="ECO:0008006" key="3">
    <source>
        <dbReference type="Google" id="ProtNLM"/>
    </source>
</evidence>
<proteinExistence type="predicted"/>
<gene>
    <name evidence="1" type="ORF">DSM3645_12896</name>
</gene>